<dbReference type="InterPro" id="IPR011010">
    <property type="entry name" value="DNA_brk_join_enz"/>
</dbReference>
<evidence type="ECO:0000256" key="3">
    <source>
        <dbReference type="ARBA" id="ARBA00022618"/>
    </source>
</evidence>
<dbReference type="GO" id="GO:0007059">
    <property type="term" value="P:chromosome segregation"/>
    <property type="evidence" value="ECO:0007669"/>
    <property type="project" value="UniProtKB-KW"/>
</dbReference>
<dbReference type="GO" id="GO:0006310">
    <property type="term" value="P:DNA recombination"/>
    <property type="evidence" value="ECO:0007669"/>
    <property type="project" value="UniProtKB-KW"/>
</dbReference>
<keyword evidence="7" id="KW-0233">DNA recombination</keyword>
<evidence type="ECO:0000256" key="4">
    <source>
        <dbReference type="ARBA" id="ARBA00022829"/>
    </source>
</evidence>
<gene>
    <name evidence="13" type="ORF">M123_0694</name>
    <name evidence="12" type="ORF">M123_1721</name>
    <name evidence="14" type="ORF">M123_4736</name>
</gene>
<dbReference type="GO" id="GO:0051301">
    <property type="term" value="P:cell division"/>
    <property type="evidence" value="ECO:0007669"/>
    <property type="project" value="UniProtKB-KW"/>
</dbReference>
<dbReference type="InterPro" id="IPR010998">
    <property type="entry name" value="Integrase_recombinase_N"/>
</dbReference>
<dbReference type="RefSeq" id="WP_007215240.1">
    <property type="nucleotide sequence ID" value="NZ_JGDS01000009.1"/>
</dbReference>
<evidence type="ECO:0000313" key="14">
    <source>
        <dbReference type="EMBL" id="EXZ75800.1"/>
    </source>
</evidence>
<dbReference type="Proteomes" id="UP000020938">
    <property type="component" value="Unassembled WGS sequence"/>
</dbReference>
<dbReference type="SUPFAM" id="SSF56349">
    <property type="entry name" value="DNA breaking-rejoining enzymes"/>
    <property type="match status" value="1"/>
</dbReference>
<dbReference type="Gene3D" id="1.10.150.130">
    <property type="match status" value="1"/>
</dbReference>
<feature type="domain" description="Tyr recombinase" evidence="10">
    <location>
        <begin position="122"/>
        <end position="311"/>
    </location>
</feature>
<keyword evidence="8" id="KW-0131">Cell cycle</keyword>
<proteinExistence type="predicted"/>
<accession>A0A016ECR1</accession>
<dbReference type="PROSITE" id="PS51900">
    <property type="entry name" value="CB"/>
    <property type="match status" value="1"/>
</dbReference>
<dbReference type="InterPro" id="IPR044068">
    <property type="entry name" value="CB"/>
</dbReference>
<comment type="caution">
    <text evidence="13">The sequence shown here is derived from an EMBL/GenBank/DDBJ whole genome shotgun (WGS) entry which is preliminary data.</text>
</comment>
<keyword evidence="4" id="KW-0159">Chromosome partition</keyword>
<keyword evidence="6 9" id="KW-0238">DNA-binding</keyword>
<dbReference type="EMBL" id="JGDS01000045">
    <property type="protein sequence ID" value="EXZ73987.1"/>
    <property type="molecule type" value="Genomic_DNA"/>
</dbReference>
<reference evidence="13 15" key="1">
    <citation type="submission" date="2014-02" db="EMBL/GenBank/DDBJ databases">
        <authorList>
            <person name="Sears C."/>
            <person name="Carroll K."/>
            <person name="Sack B.R."/>
            <person name="Qadri F."/>
            <person name="Myers L.L."/>
            <person name="Chung G.-T."/>
            <person name="Escheverria P."/>
            <person name="Fraser C.M."/>
            <person name="Sadzewicz L."/>
            <person name="Shefchek K.A."/>
            <person name="Tallon L."/>
            <person name="Das S.P."/>
            <person name="Daugherty S."/>
            <person name="Mongodin E.F."/>
        </authorList>
    </citation>
    <scope>NUCLEOTIDE SEQUENCE [LARGE SCALE GENOMIC DNA]</scope>
    <source>
        <strain evidence="13 15">3976T8</strain>
    </source>
</reference>
<evidence type="ECO:0000256" key="8">
    <source>
        <dbReference type="ARBA" id="ARBA00023306"/>
    </source>
</evidence>
<dbReference type="PROSITE" id="PS51898">
    <property type="entry name" value="TYR_RECOMBINASE"/>
    <property type="match status" value="1"/>
</dbReference>
<dbReference type="InterPro" id="IPR050090">
    <property type="entry name" value="Tyrosine_recombinase_XerCD"/>
</dbReference>
<evidence type="ECO:0000259" key="10">
    <source>
        <dbReference type="PROSITE" id="PS51898"/>
    </source>
</evidence>
<feature type="domain" description="Core-binding (CB)" evidence="11">
    <location>
        <begin position="5"/>
        <end position="98"/>
    </location>
</feature>
<evidence type="ECO:0000256" key="9">
    <source>
        <dbReference type="PROSITE-ProRule" id="PRU01248"/>
    </source>
</evidence>
<evidence type="ECO:0000256" key="2">
    <source>
        <dbReference type="ARBA" id="ARBA00022490"/>
    </source>
</evidence>
<dbReference type="PATRIC" id="fig|1339314.3.peg.1934"/>
<dbReference type="EMBL" id="JGDS01000035">
    <property type="protein sequence ID" value="EXZ74886.1"/>
    <property type="molecule type" value="Genomic_DNA"/>
</dbReference>
<dbReference type="GO" id="GO:0003677">
    <property type="term" value="F:DNA binding"/>
    <property type="evidence" value="ECO:0007669"/>
    <property type="project" value="UniProtKB-UniRule"/>
</dbReference>
<dbReference type="InterPro" id="IPR002104">
    <property type="entry name" value="Integrase_catalytic"/>
</dbReference>
<evidence type="ECO:0000256" key="5">
    <source>
        <dbReference type="ARBA" id="ARBA00022908"/>
    </source>
</evidence>
<evidence type="ECO:0000313" key="15">
    <source>
        <dbReference type="Proteomes" id="UP000020938"/>
    </source>
</evidence>
<dbReference type="EMBL" id="JGDS01000009">
    <property type="protein sequence ID" value="EXZ75800.1"/>
    <property type="molecule type" value="Genomic_DNA"/>
</dbReference>
<dbReference type="Pfam" id="PF02899">
    <property type="entry name" value="Phage_int_SAM_1"/>
    <property type="match status" value="1"/>
</dbReference>
<name>A0A016ECR1_BACFG</name>
<dbReference type="Pfam" id="PF00589">
    <property type="entry name" value="Phage_integrase"/>
    <property type="match status" value="1"/>
</dbReference>
<sequence length="340" mass="39784">MNEYEDFARCVEKFFMEYLVKERGTSHHTIRSYRDTLVLFITYMQDKEHVKAENLSFYHINRKTVMGFLNWLQDERRSSASTRNQRYAAIRSFFRFMICEDPKHMSQWKDICTIRLKRASKKSISYLTIDAVKYLLEQIPKDTKHGRRDMTLLALMYHTGARVQEIIDLTPESVRTSKPYTVELLGKGTKRRIVPIEDGIMQLLMEYMEEQNLNSFSTRSRPLFSNCWGEKLTTTGMTYILQKYVSIAKIKNAELFPGVVSPHVLRHSRAMHLLQAGVNLIYIRDMLGHVSIQTTEIYAKADSKLKREALEKAYENIGTPTIEKSWEKDPKLKAFLKGLV</sequence>
<dbReference type="InterPro" id="IPR004107">
    <property type="entry name" value="Integrase_SAM-like_N"/>
</dbReference>
<dbReference type="AlphaFoldDB" id="A0A016ECR1"/>
<organism evidence="13 15">
    <name type="scientific">Bacteroides fragilis str. 3976T8</name>
    <dbReference type="NCBI Taxonomy" id="1339314"/>
    <lineage>
        <taxon>Bacteria</taxon>
        <taxon>Pseudomonadati</taxon>
        <taxon>Bacteroidota</taxon>
        <taxon>Bacteroidia</taxon>
        <taxon>Bacteroidales</taxon>
        <taxon>Bacteroidaceae</taxon>
        <taxon>Bacteroides</taxon>
    </lineage>
</organism>
<dbReference type="Gene3D" id="1.10.443.10">
    <property type="entry name" value="Intergrase catalytic core"/>
    <property type="match status" value="1"/>
</dbReference>
<keyword evidence="5" id="KW-0229">DNA integration</keyword>
<dbReference type="GO" id="GO:0005737">
    <property type="term" value="C:cytoplasm"/>
    <property type="evidence" value="ECO:0007669"/>
    <property type="project" value="UniProtKB-SubCell"/>
</dbReference>
<evidence type="ECO:0000313" key="13">
    <source>
        <dbReference type="EMBL" id="EXZ74886.1"/>
    </source>
</evidence>
<keyword evidence="3" id="KW-0132">Cell division</keyword>
<comment type="subcellular location">
    <subcellularLocation>
        <location evidence="1">Cytoplasm</location>
    </subcellularLocation>
</comment>
<evidence type="ECO:0000313" key="12">
    <source>
        <dbReference type="EMBL" id="EXZ73987.1"/>
    </source>
</evidence>
<dbReference type="PANTHER" id="PTHR30349:SF77">
    <property type="entry name" value="TYROSINE RECOMBINASE XERC"/>
    <property type="match status" value="1"/>
</dbReference>
<evidence type="ECO:0000256" key="1">
    <source>
        <dbReference type="ARBA" id="ARBA00004496"/>
    </source>
</evidence>
<keyword evidence="2" id="KW-0963">Cytoplasm</keyword>
<dbReference type="PANTHER" id="PTHR30349">
    <property type="entry name" value="PHAGE INTEGRASE-RELATED"/>
    <property type="match status" value="1"/>
</dbReference>
<evidence type="ECO:0000256" key="6">
    <source>
        <dbReference type="ARBA" id="ARBA00023125"/>
    </source>
</evidence>
<dbReference type="GO" id="GO:0015074">
    <property type="term" value="P:DNA integration"/>
    <property type="evidence" value="ECO:0007669"/>
    <property type="project" value="UniProtKB-KW"/>
</dbReference>
<evidence type="ECO:0000259" key="11">
    <source>
        <dbReference type="PROSITE" id="PS51900"/>
    </source>
</evidence>
<protein>
    <submittedName>
        <fullName evidence="13">Phage integrase family protein</fullName>
    </submittedName>
</protein>
<dbReference type="InterPro" id="IPR013762">
    <property type="entry name" value="Integrase-like_cat_sf"/>
</dbReference>
<evidence type="ECO:0000256" key="7">
    <source>
        <dbReference type="ARBA" id="ARBA00023172"/>
    </source>
</evidence>